<protein>
    <submittedName>
        <fullName evidence="1">Uncharacterized protein</fullName>
    </submittedName>
</protein>
<gene>
    <name evidence="1" type="ORF">KIN20_011154</name>
</gene>
<reference evidence="1" key="1">
    <citation type="submission" date="2021-06" db="EMBL/GenBank/DDBJ databases">
        <title>Parelaphostrongylus tenuis whole genome reference sequence.</title>
        <authorList>
            <person name="Garwood T.J."/>
            <person name="Larsen P.A."/>
            <person name="Fountain-Jones N.M."/>
            <person name="Garbe J.R."/>
            <person name="Macchietto M.G."/>
            <person name="Kania S.A."/>
            <person name="Gerhold R.W."/>
            <person name="Richards J.E."/>
            <person name="Wolf T.M."/>
        </authorList>
    </citation>
    <scope>NUCLEOTIDE SEQUENCE</scope>
    <source>
        <strain evidence="1">MNPRO001-30</strain>
        <tissue evidence="1">Meninges</tissue>
    </source>
</reference>
<accession>A0AAD5MRP0</accession>
<organism evidence="1 2">
    <name type="scientific">Parelaphostrongylus tenuis</name>
    <name type="common">Meningeal worm</name>
    <dbReference type="NCBI Taxonomy" id="148309"/>
    <lineage>
        <taxon>Eukaryota</taxon>
        <taxon>Metazoa</taxon>
        <taxon>Ecdysozoa</taxon>
        <taxon>Nematoda</taxon>
        <taxon>Chromadorea</taxon>
        <taxon>Rhabditida</taxon>
        <taxon>Rhabditina</taxon>
        <taxon>Rhabditomorpha</taxon>
        <taxon>Strongyloidea</taxon>
        <taxon>Metastrongylidae</taxon>
        <taxon>Parelaphostrongylus</taxon>
    </lineage>
</organism>
<dbReference type="Proteomes" id="UP001196413">
    <property type="component" value="Unassembled WGS sequence"/>
</dbReference>
<sequence length="130" mass="14653">MLSSGLAQCSQLLTVPIEIVEECISKAEFEWSTDVARLHSSFSPVVKHCKVMMPELLKRLSIEENKTTWCDSQLEELNTAWCAGLCRLLIAMGVRLCHTRSDVIRLRRDGETLCNVGRGFYCYKGIATVI</sequence>
<keyword evidence="2" id="KW-1185">Reference proteome</keyword>
<dbReference type="AlphaFoldDB" id="A0AAD5MRP0"/>
<proteinExistence type="predicted"/>
<evidence type="ECO:0000313" key="1">
    <source>
        <dbReference type="EMBL" id="KAJ1354276.1"/>
    </source>
</evidence>
<name>A0AAD5MRP0_PARTN</name>
<evidence type="ECO:0000313" key="2">
    <source>
        <dbReference type="Proteomes" id="UP001196413"/>
    </source>
</evidence>
<comment type="caution">
    <text evidence="1">The sequence shown here is derived from an EMBL/GenBank/DDBJ whole genome shotgun (WGS) entry which is preliminary data.</text>
</comment>
<dbReference type="EMBL" id="JAHQIW010002010">
    <property type="protein sequence ID" value="KAJ1354276.1"/>
    <property type="molecule type" value="Genomic_DNA"/>
</dbReference>